<keyword evidence="3" id="KW-1185">Reference proteome</keyword>
<evidence type="ECO:0000313" key="3">
    <source>
        <dbReference type="Proteomes" id="UP000192247"/>
    </source>
</evidence>
<reference evidence="2 3" key="1">
    <citation type="journal article" date="2017" name="Gigascience">
        <title>Draft genome of the honey bee ectoparasitic mite, Tropilaelaps mercedesae, is shaped by the parasitic life history.</title>
        <authorList>
            <person name="Dong X."/>
            <person name="Armstrong S.D."/>
            <person name="Xia D."/>
            <person name="Makepeace B.L."/>
            <person name="Darby A.C."/>
            <person name="Kadowaki T."/>
        </authorList>
    </citation>
    <scope>NUCLEOTIDE SEQUENCE [LARGE SCALE GENOMIC DNA]</scope>
    <source>
        <strain evidence="2">Wuxi-XJTLU</strain>
    </source>
</reference>
<feature type="region of interest" description="Disordered" evidence="1">
    <location>
        <begin position="1"/>
        <end position="26"/>
    </location>
</feature>
<dbReference type="InParanoid" id="A0A1V9XW60"/>
<dbReference type="AlphaFoldDB" id="A0A1V9XW60"/>
<evidence type="ECO:0000256" key="1">
    <source>
        <dbReference type="SAM" id="MobiDB-lite"/>
    </source>
</evidence>
<feature type="region of interest" description="Disordered" evidence="1">
    <location>
        <begin position="50"/>
        <end position="91"/>
    </location>
</feature>
<feature type="compositionally biased region" description="Basic and acidic residues" evidence="1">
    <location>
        <begin position="57"/>
        <end position="71"/>
    </location>
</feature>
<proteinExistence type="predicted"/>
<evidence type="ECO:0000313" key="2">
    <source>
        <dbReference type="EMBL" id="OQR77681.1"/>
    </source>
</evidence>
<feature type="compositionally biased region" description="Polar residues" evidence="1">
    <location>
        <begin position="75"/>
        <end position="91"/>
    </location>
</feature>
<dbReference type="Proteomes" id="UP000192247">
    <property type="component" value="Unassembled WGS sequence"/>
</dbReference>
<sequence>MGRRNNASKKDEDAPPLVWKGPGPNPALQMVKNISEIRNKVVRREMYSKLKKQKNKERKEARLQRVKEAKALGENVSTPRTIPETSYGSTR</sequence>
<comment type="caution">
    <text evidence="2">The sequence shown here is derived from an EMBL/GenBank/DDBJ whole genome shotgun (WGS) entry which is preliminary data.</text>
</comment>
<dbReference type="EMBL" id="MNPL01003235">
    <property type="protein sequence ID" value="OQR77681.1"/>
    <property type="molecule type" value="Genomic_DNA"/>
</dbReference>
<protein>
    <submittedName>
        <fullName evidence="2">Ribosome production factor 1-like</fullName>
    </submittedName>
</protein>
<name>A0A1V9XW60_9ACAR</name>
<accession>A0A1V9XW60</accession>
<organism evidence="2 3">
    <name type="scientific">Tropilaelaps mercedesae</name>
    <dbReference type="NCBI Taxonomy" id="418985"/>
    <lineage>
        <taxon>Eukaryota</taxon>
        <taxon>Metazoa</taxon>
        <taxon>Ecdysozoa</taxon>
        <taxon>Arthropoda</taxon>
        <taxon>Chelicerata</taxon>
        <taxon>Arachnida</taxon>
        <taxon>Acari</taxon>
        <taxon>Parasitiformes</taxon>
        <taxon>Mesostigmata</taxon>
        <taxon>Gamasina</taxon>
        <taxon>Dermanyssoidea</taxon>
        <taxon>Laelapidae</taxon>
        <taxon>Tropilaelaps</taxon>
    </lineage>
</organism>
<gene>
    <name evidence="2" type="ORF">BIW11_02872</name>
</gene>